<dbReference type="EMBL" id="GBXM01025585">
    <property type="protein sequence ID" value="JAH82992.1"/>
    <property type="molecule type" value="Transcribed_RNA"/>
</dbReference>
<keyword evidence="1" id="KW-1133">Transmembrane helix</keyword>
<keyword evidence="1" id="KW-0472">Membrane</keyword>
<sequence>MSVCLSQSGSIFVPVQLFSYFVVFLTSYTALAGLGFGSNLCYSINRFGP</sequence>
<dbReference type="AlphaFoldDB" id="A0A0E9VY37"/>
<evidence type="ECO:0000256" key="1">
    <source>
        <dbReference type="SAM" id="Phobius"/>
    </source>
</evidence>
<accession>A0A0E9VY37</accession>
<organism evidence="2">
    <name type="scientific">Anguilla anguilla</name>
    <name type="common">European freshwater eel</name>
    <name type="synonym">Muraena anguilla</name>
    <dbReference type="NCBI Taxonomy" id="7936"/>
    <lineage>
        <taxon>Eukaryota</taxon>
        <taxon>Metazoa</taxon>
        <taxon>Chordata</taxon>
        <taxon>Craniata</taxon>
        <taxon>Vertebrata</taxon>
        <taxon>Euteleostomi</taxon>
        <taxon>Actinopterygii</taxon>
        <taxon>Neopterygii</taxon>
        <taxon>Teleostei</taxon>
        <taxon>Anguilliformes</taxon>
        <taxon>Anguillidae</taxon>
        <taxon>Anguilla</taxon>
    </lineage>
</organism>
<reference evidence="2" key="1">
    <citation type="submission" date="2014-11" db="EMBL/GenBank/DDBJ databases">
        <authorList>
            <person name="Amaro Gonzalez C."/>
        </authorList>
    </citation>
    <scope>NUCLEOTIDE SEQUENCE</scope>
</reference>
<feature type="transmembrane region" description="Helical" evidence="1">
    <location>
        <begin position="20"/>
        <end position="42"/>
    </location>
</feature>
<proteinExistence type="predicted"/>
<protein>
    <submittedName>
        <fullName evidence="2">Uncharacterized protein</fullName>
    </submittedName>
</protein>
<evidence type="ECO:0000313" key="2">
    <source>
        <dbReference type="EMBL" id="JAH82992.1"/>
    </source>
</evidence>
<reference evidence="2" key="2">
    <citation type="journal article" date="2015" name="Fish Shellfish Immunol.">
        <title>Early steps in the European eel (Anguilla anguilla)-Vibrio vulnificus interaction in the gills: Role of the RtxA13 toxin.</title>
        <authorList>
            <person name="Callol A."/>
            <person name="Pajuelo D."/>
            <person name="Ebbesson L."/>
            <person name="Teles M."/>
            <person name="MacKenzie S."/>
            <person name="Amaro C."/>
        </authorList>
    </citation>
    <scope>NUCLEOTIDE SEQUENCE</scope>
</reference>
<name>A0A0E9VY37_ANGAN</name>
<keyword evidence="1" id="KW-0812">Transmembrane</keyword>